<sequence>MRHEEALRASKATASLYRDIIESTGEDGLKVHEELVLSLGVVSRCLSELARYHECLLNSEEAVKLARRLLALDPPRLNPVLVTPLRNLSYALSKHKRHKEAEDLSQETVDIARPLSASEPSKYNLSLAASLCGLAHHRYHRDSRRTFKEDSIAPISEATEIYRRQLFATPDPQPNMEFLLAGAPHTYAACFGNVYGSVTFNEEALWIRHRITARAPSTMKYEADLARSLYCIASDYHALGRSKGSLVAIEESIQIRRRLAFQNPHSFEATLADSLHDRAFYLGELGRVQEAIAIRRRLIEALGIVDSVNRLVLEAALGLSLYNLGGIYSACGDTENALLTAAEATEVRKRVVADDPEDRDAASALAYSIRNSATYLSQMNRHNGVVGLLKEAAALQQKLAEANRDKHKREYFNALRLIVKSCDEMKCWKEGLGPSINK</sequence>
<evidence type="ECO:0008006" key="3">
    <source>
        <dbReference type="Google" id="ProtNLM"/>
    </source>
</evidence>
<gene>
    <name evidence="1" type="ORF">FA15DRAFT_442473</name>
</gene>
<organism evidence="1 2">
    <name type="scientific">Coprinopsis marcescibilis</name>
    <name type="common">Agaric fungus</name>
    <name type="synonym">Psathyrella marcescibilis</name>
    <dbReference type="NCBI Taxonomy" id="230819"/>
    <lineage>
        <taxon>Eukaryota</taxon>
        <taxon>Fungi</taxon>
        <taxon>Dikarya</taxon>
        <taxon>Basidiomycota</taxon>
        <taxon>Agaricomycotina</taxon>
        <taxon>Agaricomycetes</taxon>
        <taxon>Agaricomycetidae</taxon>
        <taxon>Agaricales</taxon>
        <taxon>Agaricineae</taxon>
        <taxon>Psathyrellaceae</taxon>
        <taxon>Coprinopsis</taxon>
    </lineage>
</organism>
<protein>
    <recommendedName>
        <fullName evidence="3">TPR-like protein</fullName>
    </recommendedName>
</protein>
<dbReference type="PANTHER" id="PTHR19959">
    <property type="entry name" value="KINESIN LIGHT CHAIN"/>
    <property type="match status" value="1"/>
</dbReference>
<dbReference type="Proteomes" id="UP000307440">
    <property type="component" value="Unassembled WGS sequence"/>
</dbReference>
<dbReference type="SUPFAM" id="SSF48452">
    <property type="entry name" value="TPR-like"/>
    <property type="match status" value="2"/>
</dbReference>
<dbReference type="EMBL" id="ML210210">
    <property type="protein sequence ID" value="TFK23878.1"/>
    <property type="molecule type" value="Genomic_DNA"/>
</dbReference>
<dbReference type="OrthoDB" id="3057274at2759"/>
<dbReference type="PANTHER" id="PTHR19959:SF119">
    <property type="entry name" value="FUNGAL LIPASE-LIKE DOMAIN-CONTAINING PROTEIN"/>
    <property type="match status" value="1"/>
</dbReference>
<dbReference type="STRING" id="230819.A0A5C3L6N9"/>
<evidence type="ECO:0000313" key="1">
    <source>
        <dbReference type="EMBL" id="TFK23878.1"/>
    </source>
</evidence>
<dbReference type="SMART" id="SM00028">
    <property type="entry name" value="TPR"/>
    <property type="match status" value="3"/>
</dbReference>
<dbReference type="AlphaFoldDB" id="A0A5C3L6N9"/>
<evidence type="ECO:0000313" key="2">
    <source>
        <dbReference type="Proteomes" id="UP000307440"/>
    </source>
</evidence>
<name>A0A5C3L6N9_COPMA</name>
<dbReference type="InterPro" id="IPR011990">
    <property type="entry name" value="TPR-like_helical_dom_sf"/>
</dbReference>
<dbReference type="InterPro" id="IPR019734">
    <property type="entry name" value="TPR_rpt"/>
</dbReference>
<dbReference type="Gene3D" id="1.25.40.10">
    <property type="entry name" value="Tetratricopeptide repeat domain"/>
    <property type="match status" value="3"/>
</dbReference>
<keyword evidence="2" id="KW-1185">Reference proteome</keyword>
<reference evidence="1 2" key="1">
    <citation type="journal article" date="2019" name="Nat. Ecol. Evol.">
        <title>Megaphylogeny resolves global patterns of mushroom evolution.</title>
        <authorList>
            <person name="Varga T."/>
            <person name="Krizsan K."/>
            <person name="Foldi C."/>
            <person name="Dima B."/>
            <person name="Sanchez-Garcia M."/>
            <person name="Sanchez-Ramirez S."/>
            <person name="Szollosi G.J."/>
            <person name="Szarkandi J.G."/>
            <person name="Papp V."/>
            <person name="Albert L."/>
            <person name="Andreopoulos W."/>
            <person name="Angelini C."/>
            <person name="Antonin V."/>
            <person name="Barry K.W."/>
            <person name="Bougher N.L."/>
            <person name="Buchanan P."/>
            <person name="Buyck B."/>
            <person name="Bense V."/>
            <person name="Catcheside P."/>
            <person name="Chovatia M."/>
            <person name="Cooper J."/>
            <person name="Damon W."/>
            <person name="Desjardin D."/>
            <person name="Finy P."/>
            <person name="Geml J."/>
            <person name="Haridas S."/>
            <person name="Hughes K."/>
            <person name="Justo A."/>
            <person name="Karasinski D."/>
            <person name="Kautmanova I."/>
            <person name="Kiss B."/>
            <person name="Kocsube S."/>
            <person name="Kotiranta H."/>
            <person name="LaButti K.M."/>
            <person name="Lechner B.E."/>
            <person name="Liimatainen K."/>
            <person name="Lipzen A."/>
            <person name="Lukacs Z."/>
            <person name="Mihaltcheva S."/>
            <person name="Morgado L.N."/>
            <person name="Niskanen T."/>
            <person name="Noordeloos M.E."/>
            <person name="Ohm R.A."/>
            <person name="Ortiz-Santana B."/>
            <person name="Ovrebo C."/>
            <person name="Racz N."/>
            <person name="Riley R."/>
            <person name="Savchenko A."/>
            <person name="Shiryaev A."/>
            <person name="Soop K."/>
            <person name="Spirin V."/>
            <person name="Szebenyi C."/>
            <person name="Tomsovsky M."/>
            <person name="Tulloss R.E."/>
            <person name="Uehling J."/>
            <person name="Grigoriev I.V."/>
            <person name="Vagvolgyi C."/>
            <person name="Papp T."/>
            <person name="Martin F.M."/>
            <person name="Miettinen O."/>
            <person name="Hibbett D.S."/>
            <person name="Nagy L.G."/>
        </authorList>
    </citation>
    <scope>NUCLEOTIDE SEQUENCE [LARGE SCALE GENOMIC DNA]</scope>
    <source>
        <strain evidence="1 2">CBS 121175</strain>
    </source>
</reference>
<proteinExistence type="predicted"/>
<accession>A0A5C3L6N9</accession>